<protein>
    <recommendedName>
        <fullName evidence="4">Phytocyanin domain-containing protein</fullName>
    </recommendedName>
</protein>
<dbReference type="InterPro" id="IPR003245">
    <property type="entry name" value="Phytocyanin_dom"/>
</dbReference>
<feature type="region of interest" description="Disordered" evidence="1">
    <location>
        <begin position="123"/>
        <end position="184"/>
    </location>
</feature>
<evidence type="ECO:0000256" key="1">
    <source>
        <dbReference type="SAM" id="MobiDB-lite"/>
    </source>
</evidence>
<keyword evidence="2" id="KW-0472">Membrane</keyword>
<evidence type="ECO:0000259" key="4">
    <source>
        <dbReference type="PROSITE" id="PS51485"/>
    </source>
</evidence>
<dbReference type="InterPro" id="IPR008972">
    <property type="entry name" value="Cupredoxin"/>
</dbReference>
<dbReference type="Pfam" id="PF02298">
    <property type="entry name" value="Cu_bind_like"/>
    <property type="match status" value="1"/>
</dbReference>
<dbReference type="GO" id="GO:0009055">
    <property type="term" value="F:electron transfer activity"/>
    <property type="evidence" value="ECO:0007669"/>
    <property type="project" value="InterPro"/>
</dbReference>
<organism evidence="5">
    <name type="scientific">Mantoniella antarctica</name>
    <dbReference type="NCBI Taxonomy" id="81844"/>
    <lineage>
        <taxon>Eukaryota</taxon>
        <taxon>Viridiplantae</taxon>
        <taxon>Chlorophyta</taxon>
        <taxon>Mamiellophyceae</taxon>
        <taxon>Mamiellales</taxon>
        <taxon>Mamiellaceae</taxon>
        <taxon>Mantoniella</taxon>
    </lineage>
</organism>
<evidence type="ECO:0000256" key="2">
    <source>
        <dbReference type="SAM" id="Phobius"/>
    </source>
</evidence>
<accession>A0A7S0X615</accession>
<feature type="signal peptide" evidence="3">
    <location>
        <begin position="1"/>
        <end position="24"/>
    </location>
</feature>
<gene>
    <name evidence="5" type="ORF">MANT1106_LOCUS6634</name>
</gene>
<sequence length="210" mass="21529">MYRVAMRLTLVAVVLAVATQTAHAATVEVAWSNCFSQSCSPKEITLGDSINFKYSSNHNVVKVSTEAEYTACSAKTNVVGSASVGATGYLHVFNTLGAQYFVCGVGGHCASGQKMVVNVVAASPKPSESPKKTPSPEKTPSTPKPSTPEKSPSPALAKVTAEVKVGVNSSPSPTPPASYSPTKSGAGRIFPSSVATLVTVLLAAAVMLLA</sequence>
<feature type="chain" id="PRO_5031145509" description="Phytocyanin domain-containing protein" evidence="3">
    <location>
        <begin position="25"/>
        <end position="210"/>
    </location>
</feature>
<feature type="domain" description="Phytocyanin" evidence="4">
    <location>
        <begin position="25"/>
        <end position="121"/>
    </location>
</feature>
<evidence type="ECO:0000313" key="5">
    <source>
        <dbReference type="EMBL" id="CAD8703952.1"/>
    </source>
</evidence>
<dbReference type="AlphaFoldDB" id="A0A7S0X615"/>
<dbReference type="SUPFAM" id="SSF49503">
    <property type="entry name" value="Cupredoxins"/>
    <property type="match status" value="1"/>
</dbReference>
<dbReference type="InterPro" id="IPR039391">
    <property type="entry name" value="Phytocyanin-like"/>
</dbReference>
<dbReference type="Gene3D" id="2.60.40.420">
    <property type="entry name" value="Cupredoxins - blue copper proteins"/>
    <property type="match status" value="1"/>
</dbReference>
<dbReference type="EMBL" id="HBFC01011321">
    <property type="protein sequence ID" value="CAD8703952.1"/>
    <property type="molecule type" value="Transcribed_RNA"/>
</dbReference>
<dbReference type="PANTHER" id="PTHR33021:SF193">
    <property type="entry name" value="OS06G0218600 PROTEIN"/>
    <property type="match status" value="1"/>
</dbReference>
<name>A0A7S0X615_9CHLO</name>
<dbReference type="PROSITE" id="PS51485">
    <property type="entry name" value="PHYTOCYANIN"/>
    <property type="match status" value="1"/>
</dbReference>
<dbReference type="GO" id="GO:0005886">
    <property type="term" value="C:plasma membrane"/>
    <property type="evidence" value="ECO:0007669"/>
    <property type="project" value="TreeGrafter"/>
</dbReference>
<reference evidence="5" key="1">
    <citation type="submission" date="2021-01" db="EMBL/GenBank/DDBJ databases">
        <authorList>
            <person name="Corre E."/>
            <person name="Pelletier E."/>
            <person name="Niang G."/>
            <person name="Scheremetjew M."/>
            <person name="Finn R."/>
            <person name="Kale V."/>
            <person name="Holt S."/>
            <person name="Cochrane G."/>
            <person name="Meng A."/>
            <person name="Brown T."/>
            <person name="Cohen L."/>
        </authorList>
    </citation>
    <scope>NUCLEOTIDE SEQUENCE</scope>
    <source>
        <strain evidence="5">SL-175</strain>
    </source>
</reference>
<keyword evidence="3" id="KW-0732">Signal</keyword>
<keyword evidence="2" id="KW-0812">Transmembrane</keyword>
<feature type="transmembrane region" description="Helical" evidence="2">
    <location>
        <begin position="189"/>
        <end position="209"/>
    </location>
</feature>
<evidence type="ECO:0000256" key="3">
    <source>
        <dbReference type="SAM" id="SignalP"/>
    </source>
</evidence>
<keyword evidence="2" id="KW-1133">Transmembrane helix</keyword>
<dbReference type="PANTHER" id="PTHR33021">
    <property type="entry name" value="BLUE COPPER PROTEIN"/>
    <property type="match status" value="1"/>
</dbReference>
<proteinExistence type="predicted"/>